<evidence type="ECO:0000256" key="3">
    <source>
        <dbReference type="ARBA" id="ARBA00022714"/>
    </source>
</evidence>
<keyword evidence="6" id="KW-0408">Iron</keyword>
<evidence type="ECO:0000259" key="8">
    <source>
        <dbReference type="PROSITE" id="PS51085"/>
    </source>
</evidence>
<keyword evidence="11" id="KW-1185">Reference proteome</keyword>
<reference evidence="10 11" key="1">
    <citation type="submission" date="2024-09" db="EMBL/GenBank/DDBJ databases">
        <authorList>
            <person name="Lee S.D."/>
        </authorList>
    </citation>
    <scope>NUCLEOTIDE SEQUENCE [LARGE SCALE GENOMIC DNA]</scope>
    <source>
        <strain evidence="10 11">N1-5</strain>
    </source>
</reference>
<evidence type="ECO:0000313" key="11">
    <source>
        <dbReference type="Proteomes" id="UP001592528"/>
    </source>
</evidence>
<dbReference type="InterPro" id="IPR017938">
    <property type="entry name" value="Riboflavin_synthase-like_b-brl"/>
</dbReference>
<gene>
    <name evidence="10" type="ORF">ACEZDJ_20755</name>
</gene>
<dbReference type="InterPro" id="IPR006058">
    <property type="entry name" value="2Fe2S_fd_BS"/>
</dbReference>
<evidence type="ECO:0000256" key="6">
    <source>
        <dbReference type="ARBA" id="ARBA00023004"/>
    </source>
</evidence>
<keyword evidence="3" id="KW-0001">2Fe-2S</keyword>
<dbReference type="PROSITE" id="PS51384">
    <property type="entry name" value="FAD_FR"/>
    <property type="match status" value="1"/>
</dbReference>
<evidence type="ECO:0000313" key="10">
    <source>
        <dbReference type="EMBL" id="MFC1403725.1"/>
    </source>
</evidence>
<keyword evidence="7" id="KW-0411">Iron-sulfur</keyword>
<dbReference type="PRINTS" id="PR00409">
    <property type="entry name" value="PHDIOXRDTASE"/>
</dbReference>
<evidence type="ECO:0000256" key="4">
    <source>
        <dbReference type="ARBA" id="ARBA00022723"/>
    </source>
</evidence>
<evidence type="ECO:0000256" key="1">
    <source>
        <dbReference type="ARBA" id="ARBA00001974"/>
    </source>
</evidence>
<dbReference type="Pfam" id="PF00175">
    <property type="entry name" value="NAD_binding_1"/>
    <property type="match status" value="1"/>
</dbReference>
<dbReference type="InterPro" id="IPR036010">
    <property type="entry name" value="2Fe-2S_ferredoxin-like_sf"/>
</dbReference>
<dbReference type="InterPro" id="IPR012675">
    <property type="entry name" value="Beta-grasp_dom_sf"/>
</dbReference>
<dbReference type="EMBL" id="JBHEZZ010000011">
    <property type="protein sequence ID" value="MFC1403725.1"/>
    <property type="molecule type" value="Genomic_DNA"/>
</dbReference>
<dbReference type="SUPFAM" id="SSF52343">
    <property type="entry name" value="Ferredoxin reductase-like, C-terminal NADP-linked domain"/>
    <property type="match status" value="1"/>
</dbReference>
<dbReference type="InterPro" id="IPR017927">
    <property type="entry name" value="FAD-bd_FR_type"/>
</dbReference>
<keyword evidence="5" id="KW-0560">Oxidoreductase</keyword>
<protein>
    <submittedName>
        <fullName evidence="10">2Fe-2S iron-sulfur cluster-binding protein</fullName>
    </submittedName>
</protein>
<dbReference type="InterPro" id="IPR001041">
    <property type="entry name" value="2Fe-2S_ferredoxin-type"/>
</dbReference>
<dbReference type="SUPFAM" id="SSF54292">
    <property type="entry name" value="2Fe-2S ferredoxin-like"/>
    <property type="match status" value="1"/>
</dbReference>
<dbReference type="PANTHER" id="PTHR47354:SF1">
    <property type="entry name" value="CARNITINE MONOOXYGENASE REDUCTASE SUBUNIT"/>
    <property type="match status" value="1"/>
</dbReference>
<keyword evidence="2" id="KW-0285">Flavoprotein</keyword>
<evidence type="ECO:0000259" key="9">
    <source>
        <dbReference type="PROSITE" id="PS51384"/>
    </source>
</evidence>
<dbReference type="CDD" id="cd06185">
    <property type="entry name" value="PDR_like"/>
    <property type="match status" value="1"/>
</dbReference>
<keyword evidence="4" id="KW-0479">Metal-binding</keyword>
<dbReference type="Gene3D" id="3.40.50.80">
    <property type="entry name" value="Nucleotide-binding domain of ferredoxin-NADP reductase (FNR) module"/>
    <property type="match status" value="1"/>
</dbReference>
<dbReference type="Pfam" id="PF00111">
    <property type="entry name" value="Fer2"/>
    <property type="match status" value="1"/>
</dbReference>
<dbReference type="SUPFAM" id="SSF63380">
    <property type="entry name" value="Riboflavin synthase domain-like"/>
    <property type="match status" value="1"/>
</dbReference>
<feature type="domain" description="FAD-binding FR-type" evidence="9">
    <location>
        <begin position="54"/>
        <end position="158"/>
    </location>
</feature>
<dbReference type="PANTHER" id="PTHR47354">
    <property type="entry name" value="NADH OXIDOREDUCTASE HCR"/>
    <property type="match status" value="1"/>
</dbReference>
<feature type="domain" description="2Fe-2S ferredoxin-type" evidence="8">
    <location>
        <begin position="283"/>
        <end position="370"/>
    </location>
</feature>
<organism evidence="10 11">
    <name type="scientific">Streptacidiphilus cavernicola</name>
    <dbReference type="NCBI Taxonomy" id="3342716"/>
    <lineage>
        <taxon>Bacteria</taxon>
        <taxon>Bacillati</taxon>
        <taxon>Actinomycetota</taxon>
        <taxon>Actinomycetes</taxon>
        <taxon>Kitasatosporales</taxon>
        <taxon>Streptomycetaceae</taxon>
        <taxon>Streptacidiphilus</taxon>
    </lineage>
</organism>
<evidence type="ECO:0000256" key="2">
    <source>
        <dbReference type="ARBA" id="ARBA00022630"/>
    </source>
</evidence>
<dbReference type="CDD" id="cd00207">
    <property type="entry name" value="fer2"/>
    <property type="match status" value="1"/>
</dbReference>
<dbReference type="PROSITE" id="PS51085">
    <property type="entry name" value="2FE2S_FER_2"/>
    <property type="match status" value="1"/>
</dbReference>
<dbReference type="RefSeq" id="WP_030248171.1">
    <property type="nucleotide sequence ID" value="NZ_JBHEZZ010000011.1"/>
</dbReference>
<dbReference type="Gene3D" id="2.40.30.10">
    <property type="entry name" value="Translation factors"/>
    <property type="match status" value="1"/>
</dbReference>
<comment type="cofactor">
    <cofactor evidence="1">
        <name>FAD</name>
        <dbReference type="ChEBI" id="CHEBI:57692"/>
    </cofactor>
</comment>
<proteinExistence type="predicted"/>
<dbReference type="InterPro" id="IPR050415">
    <property type="entry name" value="MRET"/>
</dbReference>
<evidence type="ECO:0000256" key="5">
    <source>
        <dbReference type="ARBA" id="ARBA00023002"/>
    </source>
</evidence>
<dbReference type="InterPro" id="IPR039261">
    <property type="entry name" value="FNR_nucleotide-bd"/>
</dbReference>
<accession>A0ABV6UQJ6</accession>
<evidence type="ECO:0000256" key="7">
    <source>
        <dbReference type="ARBA" id="ARBA00023014"/>
    </source>
</evidence>
<dbReference type="Gene3D" id="3.10.20.30">
    <property type="match status" value="1"/>
</dbReference>
<dbReference type="InterPro" id="IPR001433">
    <property type="entry name" value="OxRdtase_FAD/NAD-bd"/>
</dbReference>
<sequence>MSPEPTPLPPPPDLYGRGRDDRFMRFLDRATRLYLPVSTRRNRYGRRGPLPLTPARLQVVVAARTVEAEDVVSLELRPAAPGGGPLPGWQPGAHLDVDLPSGLRRQYSLNGDPADRGSYRIAVRRIDGGAGGSLEVHQDLAVGSGLTVSHPRNAFPFAADPAVLLIAGGIGITPLLPMAREAARRGLDWRLVHTGRSRASMPFAAELAALDPDGSRVVFRPDDEHGGPADAAELLGHAPAPGAAVYVCGPAPMLDAVRAAFDESPARALHFERFSAAPVKDGRPFTLRLRRSGVTLAVPADRSALDVLRDHDPATPYSCRQGFCGVCRRSVTAGTVEHRDRRLSDQERAEGQMLVCVSRAPEGECLELDG</sequence>
<dbReference type="PROSITE" id="PS00197">
    <property type="entry name" value="2FE2S_FER_1"/>
    <property type="match status" value="1"/>
</dbReference>
<name>A0ABV6UQJ6_9ACTN</name>
<dbReference type="Proteomes" id="UP001592528">
    <property type="component" value="Unassembled WGS sequence"/>
</dbReference>
<comment type="caution">
    <text evidence="10">The sequence shown here is derived from an EMBL/GenBank/DDBJ whole genome shotgun (WGS) entry which is preliminary data.</text>
</comment>